<dbReference type="GO" id="GO:0090374">
    <property type="term" value="P:oligopeptide export from mitochondrion"/>
    <property type="evidence" value="ECO:0007669"/>
    <property type="project" value="TreeGrafter"/>
</dbReference>
<dbReference type="GO" id="GO:0015421">
    <property type="term" value="F:ABC-type oligopeptide transporter activity"/>
    <property type="evidence" value="ECO:0007669"/>
    <property type="project" value="TreeGrafter"/>
</dbReference>
<dbReference type="InterPro" id="IPR027417">
    <property type="entry name" value="P-loop_NTPase"/>
</dbReference>
<evidence type="ECO:0000256" key="4">
    <source>
        <dbReference type="ARBA" id="ARBA00023180"/>
    </source>
</evidence>
<evidence type="ECO:0000256" key="3">
    <source>
        <dbReference type="ARBA" id="ARBA00022737"/>
    </source>
</evidence>
<evidence type="ECO:0000313" key="6">
    <source>
        <dbReference type="Proteomes" id="UP001428341"/>
    </source>
</evidence>
<protein>
    <submittedName>
        <fullName evidence="5">Uncharacterized protein</fullName>
    </submittedName>
</protein>
<keyword evidence="4" id="KW-0325">Glycoprotein</keyword>
<dbReference type="PANTHER" id="PTHR43394">
    <property type="entry name" value="ATP-DEPENDENT PERMEASE MDL1, MITOCHONDRIAL"/>
    <property type="match status" value="1"/>
</dbReference>
<name>A0AAP0LL24_9ROSI</name>
<dbReference type="Gene3D" id="3.40.50.300">
    <property type="entry name" value="P-loop containing nucleotide triphosphate hydrolases"/>
    <property type="match status" value="1"/>
</dbReference>
<keyword evidence="2" id="KW-0813">Transport</keyword>
<comment type="caution">
    <text evidence="5">The sequence shown here is derived from an EMBL/GenBank/DDBJ whole genome shotgun (WGS) entry which is preliminary data.</text>
</comment>
<keyword evidence="6" id="KW-1185">Reference proteome</keyword>
<dbReference type="InterPro" id="IPR039421">
    <property type="entry name" value="Type_1_exporter"/>
</dbReference>
<gene>
    <name evidence="5" type="ORF">WN944_029050</name>
</gene>
<dbReference type="SUPFAM" id="SSF52540">
    <property type="entry name" value="P-loop containing nucleoside triphosphate hydrolases"/>
    <property type="match status" value="1"/>
</dbReference>
<keyword evidence="3" id="KW-0677">Repeat</keyword>
<organism evidence="5 6">
    <name type="scientific">Citrus x changshan-huyou</name>
    <dbReference type="NCBI Taxonomy" id="2935761"/>
    <lineage>
        <taxon>Eukaryota</taxon>
        <taxon>Viridiplantae</taxon>
        <taxon>Streptophyta</taxon>
        <taxon>Embryophyta</taxon>
        <taxon>Tracheophyta</taxon>
        <taxon>Spermatophyta</taxon>
        <taxon>Magnoliopsida</taxon>
        <taxon>eudicotyledons</taxon>
        <taxon>Gunneridae</taxon>
        <taxon>Pentapetalae</taxon>
        <taxon>rosids</taxon>
        <taxon>malvids</taxon>
        <taxon>Sapindales</taxon>
        <taxon>Rutaceae</taxon>
        <taxon>Aurantioideae</taxon>
        <taxon>Citrus</taxon>
    </lineage>
</organism>
<evidence type="ECO:0000313" key="5">
    <source>
        <dbReference type="EMBL" id="KAK9177031.1"/>
    </source>
</evidence>
<dbReference type="AlphaFoldDB" id="A0AAP0LL24"/>
<dbReference type="Proteomes" id="UP001428341">
    <property type="component" value="Unassembled WGS sequence"/>
</dbReference>
<comment type="similarity">
    <text evidence="1">Belongs to the ABC transporter superfamily. ABCB family. Multidrug resistance exporter (TC 3.A.1.201) subfamily.</text>
</comment>
<reference evidence="5 6" key="1">
    <citation type="submission" date="2024-05" db="EMBL/GenBank/DDBJ databases">
        <title>Haplotype-resolved chromosome-level genome assembly of Huyou (Citrus changshanensis).</title>
        <authorList>
            <person name="Miao C."/>
            <person name="Chen W."/>
            <person name="Wu Y."/>
            <person name="Wang L."/>
            <person name="Zhao S."/>
            <person name="Grierson D."/>
            <person name="Xu C."/>
            <person name="Chen K."/>
        </authorList>
    </citation>
    <scope>NUCLEOTIDE SEQUENCE [LARGE SCALE GENOMIC DNA]</scope>
    <source>
        <strain evidence="5">01-14</strain>
        <tissue evidence="5">Leaf</tissue>
    </source>
</reference>
<sequence length="142" mass="15425">MHYGGWSGNSKAPTKMVKAVDRLASQEPVMFNDTIHSNIAYGMGGNAAEPQILSTSELSCQLHKFISSLQQILLSDEATIALDAELEPVVQDVLESVIKNQEITVVPHCFAIAVEKGNHEILIDIPDVFYAYLVALHSSAST</sequence>
<dbReference type="GO" id="GO:0005743">
    <property type="term" value="C:mitochondrial inner membrane"/>
    <property type="evidence" value="ECO:0007669"/>
    <property type="project" value="TreeGrafter"/>
</dbReference>
<proteinExistence type="inferred from homology"/>
<dbReference type="PANTHER" id="PTHR43394:SF16">
    <property type="entry name" value="ABC TRANSPORTER B FAMILY MEMBER 4-LIKE ISOFORM X1"/>
    <property type="match status" value="1"/>
</dbReference>
<dbReference type="EMBL" id="JBCGBO010000025">
    <property type="protein sequence ID" value="KAK9177031.1"/>
    <property type="molecule type" value="Genomic_DNA"/>
</dbReference>
<evidence type="ECO:0000256" key="1">
    <source>
        <dbReference type="ARBA" id="ARBA00007577"/>
    </source>
</evidence>
<accession>A0AAP0LL24</accession>
<evidence type="ECO:0000256" key="2">
    <source>
        <dbReference type="ARBA" id="ARBA00022448"/>
    </source>
</evidence>